<dbReference type="RefSeq" id="WP_106581156.1">
    <property type="nucleotide sequence ID" value="NZ_PYGA01000001.1"/>
</dbReference>
<evidence type="ECO:0000256" key="4">
    <source>
        <dbReference type="ARBA" id="ARBA00022692"/>
    </source>
</evidence>
<evidence type="ECO:0000313" key="11">
    <source>
        <dbReference type="Proteomes" id="UP000240542"/>
    </source>
</evidence>
<keyword evidence="5 7" id="KW-1133">Transmembrane helix</keyword>
<dbReference type="PANTHER" id="PTHR43227:SF8">
    <property type="entry name" value="DIACETYLCHITOBIOSE UPTAKE SYSTEM PERMEASE PROTEIN DASB"/>
    <property type="match status" value="1"/>
</dbReference>
<evidence type="ECO:0000256" key="7">
    <source>
        <dbReference type="RuleBase" id="RU363032"/>
    </source>
</evidence>
<accession>A0A2P8DUY0</accession>
<dbReference type="PANTHER" id="PTHR43227">
    <property type="entry name" value="BLL4140 PROTEIN"/>
    <property type="match status" value="1"/>
</dbReference>
<dbReference type="InterPro" id="IPR035906">
    <property type="entry name" value="MetI-like_sf"/>
</dbReference>
<name>A0A2P8DUY0_9ACTN</name>
<dbReference type="Gene3D" id="1.10.3720.10">
    <property type="entry name" value="MetI-like"/>
    <property type="match status" value="1"/>
</dbReference>
<protein>
    <submittedName>
        <fullName evidence="10">N,N'-diacetylchitobiose transport system permease protein</fullName>
    </submittedName>
</protein>
<feature type="transmembrane region" description="Helical" evidence="7">
    <location>
        <begin position="42"/>
        <end position="61"/>
    </location>
</feature>
<dbReference type="PROSITE" id="PS50928">
    <property type="entry name" value="ABC_TM1"/>
    <property type="match status" value="1"/>
</dbReference>
<dbReference type="InterPro" id="IPR050809">
    <property type="entry name" value="UgpAE/MalFG_permease"/>
</dbReference>
<evidence type="ECO:0000259" key="9">
    <source>
        <dbReference type="PROSITE" id="PS50928"/>
    </source>
</evidence>
<dbReference type="AlphaFoldDB" id="A0A2P8DUY0"/>
<dbReference type="InterPro" id="IPR000515">
    <property type="entry name" value="MetI-like"/>
</dbReference>
<keyword evidence="3" id="KW-1003">Cell membrane</keyword>
<feature type="transmembrane region" description="Helical" evidence="7">
    <location>
        <begin position="243"/>
        <end position="266"/>
    </location>
</feature>
<comment type="caution">
    <text evidence="10">The sequence shown here is derived from an EMBL/GenBank/DDBJ whole genome shotgun (WGS) entry which is preliminary data.</text>
</comment>
<feature type="transmembrane region" description="Helical" evidence="7">
    <location>
        <begin position="196"/>
        <end position="222"/>
    </location>
</feature>
<comment type="subcellular location">
    <subcellularLocation>
        <location evidence="1 7">Cell membrane</location>
        <topology evidence="1 7">Multi-pass membrane protein</topology>
    </subcellularLocation>
</comment>
<dbReference type="SUPFAM" id="SSF161098">
    <property type="entry name" value="MetI-like"/>
    <property type="match status" value="1"/>
</dbReference>
<organism evidence="10 11">
    <name type="scientific">Murinocardiopsis flavida</name>
    <dbReference type="NCBI Taxonomy" id="645275"/>
    <lineage>
        <taxon>Bacteria</taxon>
        <taxon>Bacillati</taxon>
        <taxon>Actinomycetota</taxon>
        <taxon>Actinomycetes</taxon>
        <taxon>Streptosporangiales</taxon>
        <taxon>Nocardiopsidaceae</taxon>
        <taxon>Murinocardiopsis</taxon>
    </lineage>
</organism>
<reference evidence="10 11" key="1">
    <citation type="submission" date="2018-03" db="EMBL/GenBank/DDBJ databases">
        <title>Genomic Encyclopedia of Archaeal and Bacterial Type Strains, Phase II (KMG-II): from individual species to whole genera.</title>
        <authorList>
            <person name="Goeker M."/>
        </authorList>
    </citation>
    <scope>NUCLEOTIDE SEQUENCE [LARGE SCALE GENOMIC DNA]</scope>
    <source>
        <strain evidence="10 11">DSM 45312</strain>
    </source>
</reference>
<feature type="transmembrane region" description="Helical" evidence="7">
    <location>
        <begin position="99"/>
        <end position="124"/>
    </location>
</feature>
<keyword evidence="6 7" id="KW-0472">Membrane</keyword>
<dbReference type="OrthoDB" id="34224at2"/>
<evidence type="ECO:0000256" key="5">
    <source>
        <dbReference type="ARBA" id="ARBA00022989"/>
    </source>
</evidence>
<keyword evidence="11" id="KW-1185">Reference proteome</keyword>
<dbReference type="EMBL" id="PYGA01000001">
    <property type="protein sequence ID" value="PSL00997.1"/>
    <property type="molecule type" value="Genomic_DNA"/>
</dbReference>
<evidence type="ECO:0000313" key="10">
    <source>
        <dbReference type="EMBL" id="PSL00997.1"/>
    </source>
</evidence>
<proteinExistence type="inferred from homology"/>
<dbReference type="GO" id="GO:0005886">
    <property type="term" value="C:plasma membrane"/>
    <property type="evidence" value="ECO:0007669"/>
    <property type="project" value="UniProtKB-SubCell"/>
</dbReference>
<evidence type="ECO:0000256" key="6">
    <source>
        <dbReference type="ARBA" id="ARBA00023136"/>
    </source>
</evidence>
<keyword evidence="2 7" id="KW-0813">Transport</keyword>
<gene>
    <name evidence="10" type="ORF">CLV63_101476</name>
</gene>
<feature type="region of interest" description="Disordered" evidence="8">
    <location>
        <begin position="1"/>
        <end position="31"/>
    </location>
</feature>
<evidence type="ECO:0000256" key="3">
    <source>
        <dbReference type="ARBA" id="ARBA00022475"/>
    </source>
</evidence>
<evidence type="ECO:0000256" key="1">
    <source>
        <dbReference type="ARBA" id="ARBA00004651"/>
    </source>
</evidence>
<comment type="similarity">
    <text evidence="7">Belongs to the binding-protein-dependent transport system permease family.</text>
</comment>
<sequence>MASTTEAATNRPPAPDGAEPRRPRRPGSAPIGRRLLRSLPPYALIAPALLLLAGILLWPIVQMVWNSLHTYTIRHLSPNGPQPEWNDFEHYRTLLGDPYFWSVFGKTVLVCALMVGLTLVLGTLVGQLLHKLPRAFSTVVAFGMMLAWATPAISASLVFRWLFTAERGYANVLLDRLPDWLVGSGWREFDWFLEPFPIFTLLIVIIVWQGFPFVAMSVLAGLKSIPHELYEAARVDGAGAWRSFRAVTFPMLRPLFSLLVVLQVIWDLRVFTQLYVLSGSSFANENAYLLSYYIYQQGFSASPANFGMGSAIAVVMTVLVLVITVYYLRIMIRQGETR</sequence>
<evidence type="ECO:0000256" key="8">
    <source>
        <dbReference type="SAM" id="MobiDB-lite"/>
    </source>
</evidence>
<evidence type="ECO:0000256" key="2">
    <source>
        <dbReference type="ARBA" id="ARBA00022448"/>
    </source>
</evidence>
<keyword evidence="4 7" id="KW-0812">Transmembrane</keyword>
<feature type="transmembrane region" description="Helical" evidence="7">
    <location>
        <begin position="306"/>
        <end position="328"/>
    </location>
</feature>
<feature type="transmembrane region" description="Helical" evidence="7">
    <location>
        <begin position="136"/>
        <end position="163"/>
    </location>
</feature>
<dbReference type="Pfam" id="PF00528">
    <property type="entry name" value="BPD_transp_1"/>
    <property type="match status" value="1"/>
</dbReference>
<feature type="domain" description="ABC transmembrane type-1" evidence="9">
    <location>
        <begin position="104"/>
        <end position="327"/>
    </location>
</feature>
<dbReference type="CDD" id="cd06261">
    <property type="entry name" value="TM_PBP2"/>
    <property type="match status" value="1"/>
</dbReference>
<dbReference type="GO" id="GO:0055085">
    <property type="term" value="P:transmembrane transport"/>
    <property type="evidence" value="ECO:0007669"/>
    <property type="project" value="InterPro"/>
</dbReference>
<dbReference type="Proteomes" id="UP000240542">
    <property type="component" value="Unassembled WGS sequence"/>
</dbReference>